<evidence type="ECO:0000256" key="1">
    <source>
        <dbReference type="SAM" id="MobiDB-lite"/>
    </source>
</evidence>
<proteinExistence type="predicted"/>
<sequence>MRENEHLAGLSKMTNAHNQTQASTPTTSTPTHSGPMDLDAIKMREQQWEEERRLGLCHYCKKAGNSV</sequence>
<evidence type="ECO:0000313" key="2">
    <source>
        <dbReference type="EMBL" id="KAF7947358.1"/>
    </source>
</evidence>
<reference evidence="2 3" key="1">
    <citation type="journal article" date="2020" name="Genome Biol. Evol.">
        <title>Comparative genomics of Sclerotiniaceae.</title>
        <authorList>
            <person name="Valero Jimenez C.A."/>
            <person name="Steentjes M."/>
            <person name="Scholten O.E."/>
            <person name="Van Kan J.A.L."/>
        </authorList>
    </citation>
    <scope>NUCLEOTIDE SEQUENCE [LARGE SCALE GENOMIC DNA]</scope>
    <source>
        <strain evidence="2 3">MUCL 94</strain>
    </source>
</reference>
<dbReference type="Proteomes" id="UP000710849">
    <property type="component" value="Unassembled WGS sequence"/>
</dbReference>
<feature type="compositionally biased region" description="Low complexity" evidence="1">
    <location>
        <begin position="19"/>
        <end position="31"/>
    </location>
</feature>
<gene>
    <name evidence="2" type="ORF">EAE97_004607</name>
</gene>
<dbReference type="RefSeq" id="XP_038734563.1">
    <property type="nucleotide sequence ID" value="XM_038875119.1"/>
</dbReference>
<dbReference type="AlphaFoldDB" id="A0A9P5M105"/>
<dbReference type="GeneID" id="62148196"/>
<protein>
    <submittedName>
        <fullName evidence="2">Uncharacterized protein</fullName>
    </submittedName>
</protein>
<accession>A0A9P5M105</accession>
<keyword evidence="3" id="KW-1185">Reference proteome</keyword>
<dbReference type="EMBL" id="RCSW01000007">
    <property type="protein sequence ID" value="KAF7947358.1"/>
    <property type="molecule type" value="Genomic_DNA"/>
</dbReference>
<evidence type="ECO:0000313" key="3">
    <source>
        <dbReference type="Proteomes" id="UP000710849"/>
    </source>
</evidence>
<organism evidence="2 3">
    <name type="scientific">Botrytis byssoidea</name>
    <dbReference type="NCBI Taxonomy" id="139641"/>
    <lineage>
        <taxon>Eukaryota</taxon>
        <taxon>Fungi</taxon>
        <taxon>Dikarya</taxon>
        <taxon>Ascomycota</taxon>
        <taxon>Pezizomycotina</taxon>
        <taxon>Leotiomycetes</taxon>
        <taxon>Helotiales</taxon>
        <taxon>Sclerotiniaceae</taxon>
        <taxon>Botrytis</taxon>
    </lineage>
</organism>
<name>A0A9P5M105_9HELO</name>
<feature type="region of interest" description="Disordered" evidence="1">
    <location>
        <begin position="1"/>
        <end position="39"/>
    </location>
</feature>
<comment type="caution">
    <text evidence="2">The sequence shown here is derived from an EMBL/GenBank/DDBJ whole genome shotgun (WGS) entry which is preliminary data.</text>
</comment>